<name>A0AC60A5X6_RANTA</name>
<dbReference type="Proteomes" id="UP001162501">
    <property type="component" value="Chromosome 8"/>
</dbReference>
<reference evidence="1" key="1">
    <citation type="submission" date="2023-05" db="EMBL/GenBank/DDBJ databases">
        <authorList>
            <consortium name="ELIXIR-Norway"/>
        </authorList>
    </citation>
    <scope>NUCLEOTIDE SEQUENCE</scope>
</reference>
<protein>
    <submittedName>
        <fullName evidence="1">Uncharacterized protein</fullName>
    </submittedName>
</protein>
<reference evidence="1" key="2">
    <citation type="submission" date="2025-03" db="EMBL/GenBank/DDBJ databases">
        <authorList>
            <consortium name="ELIXIR-Norway"/>
            <consortium name="Elixir Norway"/>
        </authorList>
    </citation>
    <scope>NUCLEOTIDE SEQUENCE</scope>
</reference>
<evidence type="ECO:0000313" key="2">
    <source>
        <dbReference type="Proteomes" id="UP001162501"/>
    </source>
</evidence>
<evidence type="ECO:0000313" key="1">
    <source>
        <dbReference type="EMBL" id="CAN0561463.1"/>
    </source>
</evidence>
<organism evidence="1 2">
    <name type="scientific">Rangifer tarandus platyrhynchus</name>
    <name type="common">Svalbard reindeer</name>
    <dbReference type="NCBI Taxonomy" id="3082113"/>
    <lineage>
        <taxon>Eukaryota</taxon>
        <taxon>Metazoa</taxon>
        <taxon>Chordata</taxon>
        <taxon>Craniata</taxon>
        <taxon>Vertebrata</taxon>
        <taxon>Euteleostomi</taxon>
        <taxon>Mammalia</taxon>
        <taxon>Eutheria</taxon>
        <taxon>Laurasiatheria</taxon>
        <taxon>Artiodactyla</taxon>
        <taxon>Ruminantia</taxon>
        <taxon>Pecora</taxon>
        <taxon>Cervidae</taxon>
        <taxon>Odocoileinae</taxon>
        <taxon>Rangifer</taxon>
    </lineage>
</organism>
<gene>
    <name evidence="1" type="ORF">MRATA1EN22A_LOCUS27191</name>
</gene>
<dbReference type="EMBL" id="OX596092">
    <property type="protein sequence ID" value="CAN0561463.1"/>
    <property type="molecule type" value="Genomic_DNA"/>
</dbReference>
<accession>A0AC60A5X6</accession>
<sequence length="260" mass="28651">MLLDDLMPIIRGYALKRWTVRGNQVREGQGADVTELGLTRWVHGGAWLTEQIRRATALVGALSPSGLQQCSVEIEEGRRAFILTSGDGAFCFLAGQTQRQAARLPVADKIKKMWPIQEQAVAARRDGEKKKRPPHFAIAIVTQTSPVCLLVRRPQPERYPGLSPTVLRVPHGTLTRMLPLSTSELQDGRGQQGWQSGKNPDVKGQRGKPDLQGPTITHEDNLDLCCPSPRWPGKPTEEAGPLLNELHLALAWSSEELGEP</sequence>
<proteinExistence type="predicted"/>